<reference evidence="2" key="1">
    <citation type="submission" date="2022-01" db="EMBL/GenBank/DDBJ databases">
        <authorList>
            <person name="King R."/>
        </authorList>
    </citation>
    <scope>NUCLEOTIDE SEQUENCE</scope>
</reference>
<evidence type="ECO:0000313" key="3">
    <source>
        <dbReference type="Proteomes" id="UP001153712"/>
    </source>
</evidence>
<feature type="region of interest" description="Disordered" evidence="1">
    <location>
        <begin position="1"/>
        <end position="29"/>
    </location>
</feature>
<feature type="compositionally biased region" description="Basic residues" evidence="1">
    <location>
        <begin position="10"/>
        <end position="29"/>
    </location>
</feature>
<proteinExistence type="predicted"/>
<protein>
    <submittedName>
        <fullName evidence="2">Uncharacterized protein</fullName>
    </submittedName>
</protein>
<keyword evidence="3" id="KW-1185">Reference proteome</keyword>
<name>A0A9N9TXV3_PHYSR</name>
<gene>
    <name evidence="2" type="ORF">PHYEVI_LOCUS11231</name>
</gene>
<feature type="region of interest" description="Disordered" evidence="1">
    <location>
        <begin position="105"/>
        <end position="131"/>
    </location>
</feature>
<dbReference type="AlphaFoldDB" id="A0A9N9TXV3"/>
<sequence length="131" mass="15273">MAVVLAQQRHVPRSQKRRARLHHHHPSDRHHNLRLSVFLRVLQPSQIFQRTGCSMDVSLAANNDRNHADRLLHVGVFGYQDAREKMVQLVAEDLQRSLHLPWSSHNDQYYNKHQAPDEHANDERIDRIGSG</sequence>
<organism evidence="2 3">
    <name type="scientific">Phyllotreta striolata</name>
    <name type="common">Striped flea beetle</name>
    <name type="synonym">Crioceris striolata</name>
    <dbReference type="NCBI Taxonomy" id="444603"/>
    <lineage>
        <taxon>Eukaryota</taxon>
        <taxon>Metazoa</taxon>
        <taxon>Ecdysozoa</taxon>
        <taxon>Arthropoda</taxon>
        <taxon>Hexapoda</taxon>
        <taxon>Insecta</taxon>
        <taxon>Pterygota</taxon>
        <taxon>Neoptera</taxon>
        <taxon>Endopterygota</taxon>
        <taxon>Coleoptera</taxon>
        <taxon>Polyphaga</taxon>
        <taxon>Cucujiformia</taxon>
        <taxon>Chrysomeloidea</taxon>
        <taxon>Chrysomelidae</taxon>
        <taxon>Galerucinae</taxon>
        <taxon>Alticini</taxon>
        <taxon>Phyllotreta</taxon>
    </lineage>
</organism>
<evidence type="ECO:0000256" key="1">
    <source>
        <dbReference type="SAM" id="MobiDB-lite"/>
    </source>
</evidence>
<dbReference type="Proteomes" id="UP001153712">
    <property type="component" value="Chromosome 9"/>
</dbReference>
<dbReference type="EMBL" id="OU900102">
    <property type="protein sequence ID" value="CAG9864985.1"/>
    <property type="molecule type" value="Genomic_DNA"/>
</dbReference>
<accession>A0A9N9TXV3</accession>
<evidence type="ECO:0000313" key="2">
    <source>
        <dbReference type="EMBL" id="CAG9864985.1"/>
    </source>
</evidence>
<feature type="compositionally biased region" description="Basic and acidic residues" evidence="1">
    <location>
        <begin position="114"/>
        <end position="131"/>
    </location>
</feature>